<dbReference type="Gene3D" id="2.60.120.10">
    <property type="entry name" value="Jelly Rolls"/>
    <property type="match status" value="1"/>
</dbReference>
<protein>
    <submittedName>
        <fullName evidence="2">WxcM-like domain-containing protein</fullName>
    </submittedName>
</protein>
<name>A0ABT0PWK7_9FLAO</name>
<evidence type="ECO:0000313" key="3">
    <source>
        <dbReference type="Proteomes" id="UP001203607"/>
    </source>
</evidence>
<evidence type="ECO:0000313" key="2">
    <source>
        <dbReference type="EMBL" id="MCL6275541.1"/>
    </source>
</evidence>
<dbReference type="Proteomes" id="UP001203607">
    <property type="component" value="Unassembled WGS sequence"/>
</dbReference>
<reference evidence="2 3" key="1">
    <citation type="submission" date="2022-05" db="EMBL/GenBank/DDBJ databases">
        <authorList>
            <person name="Park J.-S."/>
        </authorList>
    </citation>
    <scope>NUCLEOTIDE SEQUENCE [LARGE SCALE GENOMIC DNA]</scope>
    <source>
        <strain evidence="2 3">2012CJ35-5</strain>
    </source>
</reference>
<dbReference type="Pfam" id="PF05523">
    <property type="entry name" value="FdtA"/>
    <property type="match status" value="1"/>
</dbReference>
<proteinExistence type="predicted"/>
<evidence type="ECO:0000259" key="1">
    <source>
        <dbReference type="Pfam" id="PF05523"/>
    </source>
</evidence>
<gene>
    <name evidence="2" type="ORF">M3P19_16115</name>
</gene>
<dbReference type="EMBL" id="JAMFMA010000004">
    <property type="protein sequence ID" value="MCL6275541.1"/>
    <property type="molecule type" value="Genomic_DNA"/>
</dbReference>
<feature type="domain" description="Sugar 3,4-ketoisomerase QdtA cupin" evidence="1">
    <location>
        <begin position="3"/>
        <end position="123"/>
    </location>
</feature>
<accession>A0ABT0PWK7</accession>
<dbReference type="SUPFAM" id="SSF51182">
    <property type="entry name" value="RmlC-like cupins"/>
    <property type="match status" value="1"/>
</dbReference>
<dbReference type="InterPro" id="IPR014710">
    <property type="entry name" value="RmlC-like_jellyroll"/>
</dbReference>
<comment type="caution">
    <text evidence="2">The sequence shown here is derived from an EMBL/GenBank/DDBJ whole genome shotgun (WGS) entry which is preliminary data.</text>
</comment>
<keyword evidence="3" id="KW-1185">Reference proteome</keyword>
<sequence>MHNPKIINAETFGDQRGILRSFNHFDMQEVVRFYEIAPADVDMIRGWQAHKLEKKWFYCLEGSFIINLVLIDDFEIPSDDLKSQKFELDTSKGILCVPQGYATAIKATRNDSRLQIFSNFDLDSSVKDDYRFPLEKWSGDWQ</sequence>
<organism evidence="2 3">
    <name type="scientific">Flagellimonas spongiicola</name>
    <dbReference type="NCBI Taxonomy" id="2942208"/>
    <lineage>
        <taxon>Bacteria</taxon>
        <taxon>Pseudomonadati</taxon>
        <taxon>Bacteroidota</taxon>
        <taxon>Flavobacteriia</taxon>
        <taxon>Flavobacteriales</taxon>
        <taxon>Flavobacteriaceae</taxon>
        <taxon>Flagellimonas</taxon>
    </lineage>
</organism>
<dbReference type="RefSeq" id="WP_249658723.1">
    <property type="nucleotide sequence ID" value="NZ_JAMFMA010000004.1"/>
</dbReference>
<dbReference type="InterPro" id="IPR008894">
    <property type="entry name" value="QdtA_cupin_dom"/>
</dbReference>
<dbReference type="InterPro" id="IPR011051">
    <property type="entry name" value="RmlC_Cupin_sf"/>
</dbReference>